<sequence>MSDSHAIELRLVKIHDDGEHLVLKSSDGTEFTLPIDQNLRTSVAKARRLQPARSRSGSGAFGPRDIQARFRQGATVEEIVEESGWDAERVRRYEWPIVAERAHIITAARSVLISSIDSSRNGEGKAANLDEHIARQAQKFGFDENSADWNTFQQESGSWTISVDFNLPDAVANDLPRGVVFPARWNYNPANQGIYASNESAYFLMGRDDSSDGPLPGIGHHETHAEEPESTPAVQKPARSVGALAPALTAEQMESVRRAEKSAGNIGQSGTRNIHSARERKLTDLLERARRASLEKSDSTVASQTTAEPVAPMPSPEVPQEMPPSDSAKFSQSEEKSAPVKESSTEQDSKSNGDQTEFTVPVVVDTNVISGYQQYSPRENQQEQPGEDTSATASAPSAPEYEQKASEEQQPAKPTRPKRASVPSWDDIIFGNQRK</sequence>
<dbReference type="EMBL" id="CP061538">
    <property type="protein sequence ID" value="QNV39157.1"/>
    <property type="molecule type" value="Genomic_DNA"/>
</dbReference>
<feature type="region of interest" description="Disordered" evidence="1">
    <location>
        <begin position="45"/>
        <end position="64"/>
    </location>
</feature>
<feature type="region of interest" description="Disordered" evidence="1">
    <location>
        <begin position="252"/>
        <end position="435"/>
    </location>
</feature>
<dbReference type="KEGG" id="rama:IDM48_06955"/>
<evidence type="ECO:0000256" key="1">
    <source>
        <dbReference type="SAM" id="MobiDB-lite"/>
    </source>
</evidence>
<dbReference type="RefSeq" id="WP_068173087.1">
    <property type="nucleotide sequence ID" value="NZ_CP061538.1"/>
</dbReference>
<evidence type="ECO:0000313" key="3">
    <source>
        <dbReference type="EMBL" id="QNV39157.1"/>
    </source>
</evidence>
<feature type="region of interest" description="Disordered" evidence="1">
    <location>
        <begin position="208"/>
        <end position="239"/>
    </location>
</feature>
<dbReference type="Proteomes" id="UP000516421">
    <property type="component" value="Chromosome"/>
</dbReference>
<dbReference type="InterPro" id="IPR021421">
    <property type="entry name" value="DUF3071"/>
</dbReference>
<accession>A0A7H2BHL1</accession>
<evidence type="ECO:0000259" key="2">
    <source>
        <dbReference type="Pfam" id="PF11268"/>
    </source>
</evidence>
<feature type="compositionally biased region" description="Basic and acidic residues" evidence="1">
    <location>
        <begin position="276"/>
        <end position="298"/>
    </location>
</feature>
<dbReference type="NCBIfam" id="NF040712">
    <property type="entry name" value="SepH"/>
    <property type="match status" value="1"/>
</dbReference>
<feature type="compositionally biased region" description="Low complexity" evidence="1">
    <location>
        <begin position="389"/>
        <end position="399"/>
    </location>
</feature>
<reference evidence="3 4" key="1">
    <citation type="submission" date="2020-09" db="EMBL/GenBank/DDBJ databases">
        <title>Investigation of environmental microbe.</title>
        <authorList>
            <person name="Ou Y."/>
            <person name="Kang Q."/>
        </authorList>
    </citation>
    <scope>NUCLEOTIDE SEQUENCE [LARGE SCALE GENOMIC DNA]</scope>
    <source>
        <strain evidence="3 4">KJZ-9</strain>
    </source>
</reference>
<feature type="domain" description="DUF3071" evidence="2">
    <location>
        <begin position="8"/>
        <end position="166"/>
    </location>
</feature>
<protein>
    <submittedName>
        <fullName evidence="3">DUF3071 domain-containing protein</fullName>
    </submittedName>
</protein>
<evidence type="ECO:0000313" key="4">
    <source>
        <dbReference type="Proteomes" id="UP000516421"/>
    </source>
</evidence>
<gene>
    <name evidence="3" type="ORF">IDM48_06955</name>
</gene>
<feature type="compositionally biased region" description="Basic and acidic residues" evidence="1">
    <location>
        <begin position="332"/>
        <end position="351"/>
    </location>
</feature>
<feature type="compositionally biased region" description="Polar residues" evidence="1">
    <location>
        <begin position="367"/>
        <end position="384"/>
    </location>
</feature>
<organism evidence="3 4">
    <name type="scientific">Rothia amarae</name>
    <dbReference type="NCBI Taxonomy" id="169480"/>
    <lineage>
        <taxon>Bacteria</taxon>
        <taxon>Bacillati</taxon>
        <taxon>Actinomycetota</taxon>
        <taxon>Actinomycetes</taxon>
        <taxon>Micrococcales</taxon>
        <taxon>Micrococcaceae</taxon>
        <taxon>Rothia</taxon>
    </lineage>
</organism>
<dbReference type="Pfam" id="PF11268">
    <property type="entry name" value="DUF3071"/>
    <property type="match status" value="1"/>
</dbReference>
<feature type="compositionally biased region" description="Polar residues" evidence="1">
    <location>
        <begin position="265"/>
        <end position="274"/>
    </location>
</feature>
<keyword evidence="4" id="KW-1185">Reference proteome</keyword>
<dbReference type="AlphaFoldDB" id="A0A7H2BHL1"/>
<dbReference type="InterPro" id="IPR047682">
    <property type="entry name" value="SepH-like"/>
</dbReference>
<name>A0A7H2BHL1_9MICC</name>
<proteinExistence type="predicted"/>